<dbReference type="AlphaFoldDB" id="A0A158EZT5"/>
<gene>
    <name evidence="3" type="ORF">AWB64_00572</name>
</gene>
<accession>A0A158EZT5</accession>
<dbReference type="Pfam" id="PF03797">
    <property type="entry name" value="Autotransporter"/>
    <property type="match status" value="1"/>
</dbReference>
<sequence>MPATTPKPRLPLPHARFLRTRRLPGLAIGVTCLLRMPSALGNCDNFAPVSGESVTCDSGLPNPSAGVVAVGGSTGVSVLVQPGAGISVSNSSAVGVRDSSTVTNLGTLQVTGDTFDGITSEGTPSGFGHNTLTNAGSIHTTGTESEGMYNGSAAVTMLNAAGGVIGTSGANSAAMLDFSTAGGGTLTNNGTLTTSGDGSYGMASQTTGDALVNNGSISTTGANSHGLFANGAAGNNTLTNHGSIDTYGSNAHGIVSLDASPGLITNTGSVVAHGTDGLGAFFSHEVTLVNAAGARIASDLNNGIDANGGGSFTNAGTISGGNVGISVVGGNADIVNSGVISGGSNLAVSSTGPYVITITNTGQISSGGGIAVWTDTGTNTFNMDGGTVSGLIRQGTGINTFVMRAGQVDDVDQGGPQPRFTLSGGRVMGGLTNGGVADITGGRIGSVGLTAAQNTFTMSGGAIDLDLTAGAGDTSVALSGGTIGGAVTLGNGTNAVTVSGGSIARGLTAGDGQTTFKWLDGGTITGAVTFGSGQTEATLSNLSDAQLSSTSIFDAGAGRDTLTFSHVDASGSSRFVNWESVAITNASRVTLDAQGLTLGDAGTRTGALDIDSTSSLAWNGGGTSAIMAAVAGARVSVGNAGVIDLSGSTRNTLVVNGDYAGRAGRLLVDSVLGADGSPSGKLVISQGSATGDTSIGVRNAGGAGAQTISDGIMVVQTLQGATTAATAFSLASPVKAGAFTYALFRGGVTAGSGDNWYLRSSVTTAPPVPPTPPSPPSPPAPPAPPAPPEPPAPPVPPAPPPTDPTAPSGPTEPPAPPPPTGPTTPTSPPPDAPSSPATTTPLYRIEVPLYAAIPSITRELVIDQIGTFHDRHGDQSQLDETGTLPATWARVWGNHARVGSDTGVDPHFSGFTGGTQIGQDIYANTTPSGNRNHYGLLLGAARASGDISGFALGMPSVQAGSVDVDSASVGAYWTHIGPSGWYTDTIVAGSALTIKPSSNDGISVTTHGHSIAGSVEGGLPLALLAGLSIEPQAQVIWQRVSINDLNDGVSSVTFDNPSSLAARLGLRVAGRWQVGGATWQPYARVNLWRYFDTSSHVGFGDSTTIPAPSSATLVDFQTGVAINIGVRGSLFANVHYAMNVGGATRAVIGGDAGVRWRW</sequence>
<evidence type="ECO:0000313" key="3">
    <source>
        <dbReference type="EMBL" id="SAL12955.1"/>
    </source>
</evidence>
<evidence type="ECO:0000256" key="1">
    <source>
        <dbReference type="SAM" id="MobiDB-lite"/>
    </source>
</evidence>
<dbReference type="PROSITE" id="PS51208">
    <property type="entry name" value="AUTOTRANSPORTER"/>
    <property type="match status" value="1"/>
</dbReference>
<feature type="domain" description="Autotransporter" evidence="2">
    <location>
        <begin position="880"/>
        <end position="1158"/>
    </location>
</feature>
<feature type="compositionally biased region" description="Pro residues" evidence="1">
    <location>
        <begin position="766"/>
        <end position="804"/>
    </location>
</feature>
<organism evidence="3 4">
    <name type="scientific">Caballeronia sordidicola</name>
    <name type="common">Burkholderia sordidicola</name>
    <dbReference type="NCBI Taxonomy" id="196367"/>
    <lineage>
        <taxon>Bacteria</taxon>
        <taxon>Pseudomonadati</taxon>
        <taxon>Pseudomonadota</taxon>
        <taxon>Betaproteobacteria</taxon>
        <taxon>Burkholderiales</taxon>
        <taxon>Burkholderiaceae</taxon>
        <taxon>Caballeronia</taxon>
    </lineage>
</organism>
<protein>
    <submittedName>
        <fullName evidence="3">Outer membrane autotransporter barrel domain protein</fullName>
    </submittedName>
</protein>
<proteinExistence type="predicted"/>
<dbReference type="NCBIfam" id="TIGR01414">
    <property type="entry name" value="autotrans_barl"/>
    <property type="match status" value="1"/>
</dbReference>
<dbReference type="RefSeq" id="WP_060817059.1">
    <property type="nucleotide sequence ID" value="NZ_FCOC02000001.1"/>
</dbReference>
<dbReference type="InterPro" id="IPR012332">
    <property type="entry name" value="Autotransporter_pectin_lyase_C"/>
</dbReference>
<dbReference type="Pfam" id="PF18883">
    <property type="entry name" value="AC_1"/>
    <property type="match status" value="1"/>
</dbReference>
<evidence type="ECO:0000313" key="4">
    <source>
        <dbReference type="Proteomes" id="UP000054893"/>
    </source>
</evidence>
<dbReference type="InterPro" id="IPR006315">
    <property type="entry name" value="OM_autotransptr_brl_dom"/>
</dbReference>
<dbReference type="OrthoDB" id="8613300at2"/>
<dbReference type="InterPro" id="IPR036709">
    <property type="entry name" value="Autotransporte_beta_dom_sf"/>
</dbReference>
<feature type="compositionally biased region" description="Pro residues" evidence="1">
    <location>
        <begin position="810"/>
        <end position="833"/>
    </location>
</feature>
<dbReference type="Gene3D" id="2.160.20.20">
    <property type="match status" value="1"/>
</dbReference>
<feature type="region of interest" description="Disordered" evidence="1">
    <location>
        <begin position="762"/>
        <end position="839"/>
    </location>
</feature>
<dbReference type="InterPro" id="IPR043990">
    <property type="entry name" value="AC_1"/>
</dbReference>
<dbReference type="InterPro" id="IPR011050">
    <property type="entry name" value="Pectin_lyase_fold/virulence"/>
</dbReference>
<dbReference type="InterPro" id="IPR005546">
    <property type="entry name" value="Autotransporte_beta"/>
</dbReference>
<name>A0A158EZT5_CABSO</name>
<dbReference type="SMART" id="SM00869">
    <property type="entry name" value="Autotransporter"/>
    <property type="match status" value="1"/>
</dbReference>
<evidence type="ECO:0000259" key="2">
    <source>
        <dbReference type="PROSITE" id="PS51208"/>
    </source>
</evidence>
<dbReference type="Gene3D" id="2.40.128.130">
    <property type="entry name" value="Autotransporter beta-domain"/>
    <property type="match status" value="1"/>
</dbReference>
<dbReference type="GO" id="GO:0019867">
    <property type="term" value="C:outer membrane"/>
    <property type="evidence" value="ECO:0007669"/>
    <property type="project" value="InterPro"/>
</dbReference>
<reference evidence="3 4" key="1">
    <citation type="submission" date="2016-01" db="EMBL/GenBank/DDBJ databases">
        <authorList>
            <person name="Oliw E.H."/>
        </authorList>
    </citation>
    <scope>NUCLEOTIDE SEQUENCE [LARGE SCALE GENOMIC DNA]</scope>
    <source>
        <strain evidence="3">LMG 22029</strain>
    </source>
</reference>
<dbReference type="Proteomes" id="UP000054893">
    <property type="component" value="Unassembled WGS sequence"/>
</dbReference>
<dbReference type="EMBL" id="FCOC02000001">
    <property type="protein sequence ID" value="SAL12955.1"/>
    <property type="molecule type" value="Genomic_DNA"/>
</dbReference>
<dbReference type="CDD" id="cd01344">
    <property type="entry name" value="PL2_Passenger_AT"/>
    <property type="match status" value="1"/>
</dbReference>
<dbReference type="SUPFAM" id="SSF103515">
    <property type="entry name" value="Autotransporter"/>
    <property type="match status" value="1"/>
</dbReference>
<dbReference type="SUPFAM" id="SSF51126">
    <property type="entry name" value="Pectin lyase-like"/>
    <property type="match status" value="1"/>
</dbReference>